<feature type="coiled-coil region" evidence="1">
    <location>
        <begin position="150"/>
        <end position="177"/>
    </location>
</feature>
<accession>A0A6C0KJ96</accession>
<protein>
    <submittedName>
        <fullName evidence="2">Uncharacterized protein</fullName>
    </submittedName>
</protein>
<dbReference type="EMBL" id="MN740892">
    <property type="protein sequence ID" value="QHU16897.1"/>
    <property type="molecule type" value="Genomic_DNA"/>
</dbReference>
<sequence>METKNSNLNRKFQYETMNTSEQNFNLLKQTKSKYHIMCFEKKEDGQTIYGFIYFEHARSLSSVKKCLNIDTVFPTEIGYEEIAEIYKQKEFWEKGVIPKQGRRKIEHREHHEEPLLTNSIMNETIMSLLKQSIDLRNENKMLGNQQHDLLNVFIESNRKLQEEIKELKQAQAISLSNSNNNHINIIEKLENKTLNINVFLNEECKNAISLKEFIDTIQIQESDLFYAKNNGLVEAITNVFQRELQNYEVNKRPIHCTDVKREILHIKEDEGWVKETASDSTRLQKAITTISDKKIQKLTEYVETHPEMKNINSPHYEEGMKMMVGIMGGTEHPNIMKKKVQKNIAKAVYLPKTSSVNDLSTLH</sequence>
<organism evidence="2">
    <name type="scientific">viral metagenome</name>
    <dbReference type="NCBI Taxonomy" id="1070528"/>
    <lineage>
        <taxon>unclassified sequences</taxon>
        <taxon>metagenomes</taxon>
        <taxon>organismal metagenomes</taxon>
    </lineage>
</organism>
<proteinExistence type="predicted"/>
<evidence type="ECO:0000256" key="1">
    <source>
        <dbReference type="SAM" id="Coils"/>
    </source>
</evidence>
<evidence type="ECO:0000313" key="2">
    <source>
        <dbReference type="EMBL" id="QHU16897.1"/>
    </source>
</evidence>
<reference evidence="2" key="1">
    <citation type="journal article" date="2020" name="Nature">
        <title>Giant virus diversity and host interactions through global metagenomics.</title>
        <authorList>
            <person name="Schulz F."/>
            <person name="Roux S."/>
            <person name="Paez-Espino D."/>
            <person name="Jungbluth S."/>
            <person name="Walsh D.A."/>
            <person name="Denef V.J."/>
            <person name="McMahon K.D."/>
            <person name="Konstantinidis K.T."/>
            <person name="Eloe-Fadrosh E.A."/>
            <person name="Kyrpides N.C."/>
            <person name="Woyke T."/>
        </authorList>
    </citation>
    <scope>NUCLEOTIDE SEQUENCE</scope>
    <source>
        <strain evidence="2">GVMAG-S-3300012000-53</strain>
    </source>
</reference>
<name>A0A6C0KJ96_9ZZZZ</name>
<keyword evidence="1" id="KW-0175">Coiled coil</keyword>
<dbReference type="AlphaFoldDB" id="A0A6C0KJ96"/>